<dbReference type="Pfam" id="PF05225">
    <property type="entry name" value="HTH_psq"/>
    <property type="match status" value="1"/>
</dbReference>
<dbReference type="GO" id="GO:0006357">
    <property type="term" value="P:regulation of transcription by RNA polymerase II"/>
    <property type="evidence" value="ECO:0007669"/>
    <property type="project" value="TreeGrafter"/>
</dbReference>
<feature type="DNA-binding region" description="H-T-H motif" evidence="3">
    <location>
        <begin position="304"/>
        <end position="324"/>
    </location>
</feature>
<dbReference type="Proteomes" id="UP000675881">
    <property type="component" value="Chromosome 8"/>
</dbReference>
<sequence length="398" mass="45281">MSVQAFKSQQYCLKWNNHNKNVSGFLERLRTLEQFVDVTLFTADQKSIKCHKILLSASSVYLEDILSNNPSDHPTIVLSQIYYNDLKLLIDFMYAGEVFVEQDCLVKLLDAAKVLKIKGLYEGSSTNDENNNDMNPGSPYDPSSDYTKYCKRLYPPHDLNNIAMNMSKRKRKSWNANTNEHPMNSSSSECTKPIYGVPNAYYFTTPNTSSSSSGSSKSLSPLEAVSNMMPTNLSSNMSKIRNQAYTNNNCLSPLNNHILTSSVSKASEVVEPIYLPTGHTRRYKQYTEGSLQQALKDIMDGKSINRSSNKYNIPPRTLRDWMKRLNIKSAFTYNQSSKEFNECKFIKDGDIDQNSEGFGQRKEEFINDDRPVKNEVQLDAGVEEEIDDDEEEKLKIAE</sequence>
<name>A0A0K2TV15_LEPSM</name>
<protein>
    <submittedName>
        <fullName evidence="7">(salmon louse) hypothetical protein</fullName>
    </submittedName>
</protein>
<evidence type="ECO:0000256" key="2">
    <source>
        <dbReference type="ARBA" id="ARBA00023242"/>
    </source>
</evidence>
<dbReference type="InterPro" id="IPR007889">
    <property type="entry name" value="HTH_Psq"/>
</dbReference>
<dbReference type="OrthoDB" id="7956040at2759"/>
<dbReference type="InterPro" id="IPR000210">
    <property type="entry name" value="BTB/POZ_dom"/>
</dbReference>
<dbReference type="PANTHER" id="PTHR23110">
    <property type="entry name" value="BTB DOMAIN TRANSCRIPTION FACTOR"/>
    <property type="match status" value="1"/>
</dbReference>
<feature type="domain" description="BTB" evidence="5">
    <location>
        <begin position="36"/>
        <end position="102"/>
    </location>
</feature>
<feature type="region of interest" description="Disordered" evidence="4">
    <location>
        <begin position="354"/>
        <end position="398"/>
    </location>
</feature>
<reference evidence="8" key="1">
    <citation type="submission" date="2014-05" db="EMBL/GenBank/DDBJ databases">
        <authorList>
            <person name="Chronopoulou M."/>
        </authorList>
    </citation>
    <scope>NUCLEOTIDE SEQUENCE</scope>
    <source>
        <tissue evidence="8">Whole organism</tissue>
    </source>
</reference>
<evidence type="ECO:0000256" key="1">
    <source>
        <dbReference type="ARBA" id="ARBA00004123"/>
    </source>
</evidence>
<feature type="compositionally biased region" description="Basic and acidic residues" evidence="4">
    <location>
        <begin position="359"/>
        <end position="373"/>
    </location>
</feature>
<feature type="region of interest" description="Disordered" evidence="4">
    <location>
        <begin position="169"/>
        <end position="190"/>
    </location>
</feature>
<dbReference type="PANTHER" id="PTHR23110:SF109">
    <property type="entry name" value="FI07618P-RELATED"/>
    <property type="match status" value="1"/>
</dbReference>
<feature type="compositionally biased region" description="Polar residues" evidence="4">
    <location>
        <begin position="174"/>
        <end position="190"/>
    </location>
</feature>
<gene>
    <name evidence="7" type="ORF">LSAA_14007</name>
</gene>
<dbReference type="PROSITE" id="PS50960">
    <property type="entry name" value="HTH_PSQ"/>
    <property type="match status" value="1"/>
</dbReference>
<evidence type="ECO:0000313" key="7">
    <source>
        <dbReference type="EMBL" id="CAF3012721.1"/>
    </source>
</evidence>
<dbReference type="SUPFAM" id="SSF54695">
    <property type="entry name" value="POZ domain"/>
    <property type="match status" value="1"/>
</dbReference>
<evidence type="ECO:0000259" key="6">
    <source>
        <dbReference type="PROSITE" id="PS50960"/>
    </source>
</evidence>
<dbReference type="SUPFAM" id="SSF46689">
    <property type="entry name" value="Homeodomain-like"/>
    <property type="match status" value="1"/>
</dbReference>
<keyword evidence="3" id="KW-0238">DNA-binding</keyword>
<dbReference type="InterPro" id="IPR051095">
    <property type="entry name" value="Dros_DevTransReg"/>
</dbReference>
<evidence type="ECO:0000313" key="9">
    <source>
        <dbReference type="Proteomes" id="UP000675881"/>
    </source>
</evidence>
<dbReference type="EMBL" id="HG994587">
    <property type="protein sequence ID" value="CAF3012721.1"/>
    <property type="molecule type" value="Genomic_DNA"/>
</dbReference>
<accession>A0A0K2TV15</accession>
<proteinExistence type="predicted"/>
<dbReference type="CDD" id="cd18315">
    <property type="entry name" value="BTB_POZ_BAB-like"/>
    <property type="match status" value="1"/>
</dbReference>
<keyword evidence="9" id="KW-1185">Reference proteome</keyword>
<feature type="compositionally biased region" description="Acidic residues" evidence="4">
    <location>
        <begin position="381"/>
        <end position="391"/>
    </location>
</feature>
<feature type="domain" description="HTH psq-type" evidence="6">
    <location>
        <begin position="277"/>
        <end position="328"/>
    </location>
</feature>
<dbReference type="EMBL" id="HACA01012502">
    <property type="protein sequence ID" value="CDW29863.1"/>
    <property type="molecule type" value="Transcribed_RNA"/>
</dbReference>
<evidence type="ECO:0000256" key="3">
    <source>
        <dbReference type="PROSITE-ProRule" id="PRU00320"/>
    </source>
</evidence>
<dbReference type="Gene3D" id="1.10.10.60">
    <property type="entry name" value="Homeodomain-like"/>
    <property type="match status" value="1"/>
</dbReference>
<organism evidence="8">
    <name type="scientific">Lepeophtheirus salmonis</name>
    <name type="common">Salmon louse</name>
    <name type="synonym">Caligus salmonis</name>
    <dbReference type="NCBI Taxonomy" id="72036"/>
    <lineage>
        <taxon>Eukaryota</taxon>
        <taxon>Metazoa</taxon>
        <taxon>Ecdysozoa</taxon>
        <taxon>Arthropoda</taxon>
        <taxon>Crustacea</taxon>
        <taxon>Multicrustacea</taxon>
        <taxon>Hexanauplia</taxon>
        <taxon>Copepoda</taxon>
        <taxon>Siphonostomatoida</taxon>
        <taxon>Caligidae</taxon>
        <taxon>Lepeophtheirus</taxon>
    </lineage>
</organism>
<dbReference type="PROSITE" id="PS50097">
    <property type="entry name" value="BTB"/>
    <property type="match status" value="1"/>
</dbReference>
<evidence type="ECO:0000313" key="8">
    <source>
        <dbReference type="EMBL" id="CDW29863.1"/>
    </source>
</evidence>
<comment type="subcellular location">
    <subcellularLocation>
        <location evidence="1 3">Nucleus</location>
    </subcellularLocation>
</comment>
<keyword evidence="2 3" id="KW-0539">Nucleus</keyword>
<dbReference type="InterPro" id="IPR011333">
    <property type="entry name" value="SKP1/BTB/POZ_sf"/>
</dbReference>
<dbReference type="OMA" id="KSWNANT"/>
<dbReference type="GO" id="GO:0005634">
    <property type="term" value="C:nucleus"/>
    <property type="evidence" value="ECO:0007669"/>
    <property type="project" value="UniProtKB-SubCell"/>
</dbReference>
<dbReference type="GO" id="GO:0003677">
    <property type="term" value="F:DNA binding"/>
    <property type="evidence" value="ECO:0007669"/>
    <property type="project" value="UniProtKB-UniRule"/>
</dbReference>
<dbReference type="Gene3D" id="3.30.710.10">
    <property type="entry name" value="Potassium Channel Kv1.1, Chain A"/>
    <property type="match status" value="1"/>
</dbReference>
<dbReference type="InterPro" id="IPR009057">
    <property type="entry name" value="Homeodomain-like_sf"/>
</dbReference>
<dbReference type="Pfam" id="PF00651">
    <property type="entry name" value="BTB"/>
    <property type="match status" value="1"/>
</dbReference>
<dbReference type="AlphaFoldDB" id="A0A0K2TV15"/>
<reference evidence="7" key="2">
    <citation type="submission" date="2021-02" db="EMBL/GenBank/DDBJ databases">
        <authorList>
            <person name="Bekaert M."/>
        </authorList>
    </citation>
    <scope>NUCLEOTIDE SEQUENCE</scope>
    <source>
        <strain evidence="7">IoA-00</strain>
    </source>
</reference>
<dbReference type="SMART" id="SM00225">
    <property type="entry name" value="BTB"/>
    <property type="match status" value="1"/>
</dbReference>
<evidence type="ECO:0000259" key="5">
    <source>
        <dbReference type="PROSITE" id="PS50097"/>
    </source>
</evidence>
<evidence type="ECO:0000256" key="4">
    <source>
        <dbReference type="SAM" id="MobiDB-lite"/>
    </source>
</evidence>